<accession>A0A2N9AM64</accession>
<dbReference type="Proteomes" id="UP000233769">
    <property type="component" value="Chromosome tk0001"/>
</dbReference>
<organism evidence="1 2">
    <name type="scientific">Methylorubrum extorquens</name>
    <name type="common">Methylobacterium dichloromethanicum</name>
    <name type="synonym">Methylobacterium extorquens</name>
    <dbReference type="NCBI Taxonomy" id="408"/>
    <lineage>
        <taxon>Bacteria</taxon>
        <taxon>Pseudomonadati</taxon>
        <taxon>Pseudomonadota</taxon>
        <taxon>Alphaproteobacteria</taxon>
        <taxon>Hyphomicrobiales</taxon>
        <taxon>Methylobacteriaceae</taxon>
        <taxon>Methylorubrum</taxon>
    </lineage>
</organism>
<gene>
    <name evidence="1" type="ORF">TK0001_1826</name>
</gene>
<dbReference type="EMBL" id="LT962688">
    <property type="protein sequence ID" value="SOR28428.1"/>
    <property type="molecule type" value="Genomic_DNA"/>
</dbReference>
<name>A0A2N9AM64_METEX</name>
<protein>
    <submittedName>
        <fullName evidence="1">Uncharacterized protein</fullName>
    </submittedName>
</protein>
<proteinExistence type="predicted"/>
<evidence type="ECO:0000313" key="1">
    <source>
        <dbReference type="EMBL" id="SOR28428.1"/>
    </source>
</evidence>
<reference evidence="2" key="1">
    <citation type="submission" date="2017-10" db="EMBL/GenBank/DDBJ databases">
        <authorList>
            <person name="Regsiter A."/>
            <person name="William W."/>
        </authorList>
    </citation>
    <scope>NUCLEOTIDE SEQUENCE [LARGE SCALE GENOMIC DNA]</scope>
</reference>
<dbReference type="AlphaFoldDB" id="A0A2N9AM64"/>
<evidence type="ECO:0000313" key="2">
    <source>
        <dbReference type="Proteomes" id="UP000233769"/>
    </source>
</evidence>
<sequence length="34" mass="3737">MTLARQEATLPACLTGASRCYSFTLQKRAFATTK</sequence>